<dbReference type="Gene3D" id="3.40.50.410">
    <property type="entry name" value="von Willebrand factor, type A domain"/>
    <property type="match status" value="2"/>
</dbReference>
<feature type="transmembrane region" description="Helical" evidence="1">
    <location>
        <begin position="305"/>
        <end position="325"/>
    </location>
</feature>
<organism evidence="3 4">
    <name type="scientific">Kineococcus rhizosphaerae</name>
    <dbReference type="NCBI Taxonomy" id="559628"/>
    <lineage>
        <taxon>Bacteria</taxon>
        <taxon>Bacillati</taxon>
        <taxon>Actinomycetota</taxon>
        <taxon>Actinomycetes</taxon>
        <taxon>Kineosporiales</taxon>
        <taxon>Kineosporiaceae</taxon>
        <taxon>Kineococcus</taxon>
    </lineage>
</organism>
<comment type="caution">
    <text evidence="3">The sequence shown here is derived from an EMBL/GenBank/DDBJ whole genome shotgun (WGS) entry which is preliminary data.</text>
</comment>
<sequence>MNALLHPWLVPVVLVAVLLTAVVLLRRARGRGAPDLLLAHADRLTALPAHARARRRHRVLLAARLLSLLVAVVGCAVLLARPVDVTTVAPDSRSRDVVLCLDVSSSMSATDAAVVDAFARIARDSPGDRVGLVLFASRPVQAFPLTDDASYVADQLARVRAAYATGTTGSVAWAGTTGGDGTSVIGDGAATCVTSFDRLGSPRARSVVLDTDNVVSGPQRVTIDQVGRLAVQRGVRLYALNPAELTDDATRGAAASLRAAAEASGGQYFPVSAPGTVPAVVDALCAREAARGTGAPQLLRVDDPVVVAVVVALAVGVHLLLGALTGDARRRWGAFVVAGLVAASVALVWGPVVPGGSAPLRSRDVDVYLVVDGTLSMAAQDGPGGRTRLAAVGDDVAELTRRYAGARFSTIVSTTTAVQTMPLTTDASAALTSVTSLVPSTAGSASGSDPRQASALLGRVLSAGARTAPGRAQLVFYFGDGESTSDRPSGRFGADGVAGGAVLGYGTERGGPMRESPLDGGSDAFVQDTRPGHTGDAVSHEDPATLRAIATELGVPFVQRDAGASFDPVVADAAPGRLRPVDGGRGTGTPLTWVVAGLLLVALVADGAHWWTRRRS</sequence>
<evidence type="ECO:0000313" key="4">
    <source>
        <dbReference type="Proteomes" id="UP000238083"/>
    </source>
</evidence>
<feature type="transmembrane region" description="Helical" evidence="1">
    <location>
        <begin position="332"/>
        <end position="352"/>
    </location>
</feature>
<reference evidence="3 4" key="1">
    <citation type="submission" date="2018-03" db="EMBL/GenBank/DDBJ databases">
        <title>Genomic Encyclopedia of Archaeal and Bacterial Type Strains, Phase II (KMG-II): from individual species to whole genera.</title>
        <authorList>
            <person name="Goeker M."/>
        </authorList>
    </citation>
    <scope>NUCLEOTIDE SEQUENCE [LARGE SCALE GENOMIC DNA]</scope>
    <source>
        <strain evidence="3 4">DSM 19711</strain>
    </source>
</reference>
<dbReference type="AlphaFoldDB" id="A0A2T0R833"/>
<dbReference type="Proteomes" id="UP000238083">
    <property type="component" value="Unassembled WGS sequence"/>
</dbReference>
<dbReference type="InterPro" id="IPR036465">
    <property type="entry name" value="vWFA_dom_sf"/>
</dbReference>
<accession>A0A2T0R833</accession>
<gene>
    <name evidence="3" type="ORF">CLV37_102287</name>
</gene>
<feature type="transmembrane region" description="Helical" evidence="1">
    <location>
        <begin position="59"/>
        <end position="80"/>
    </location>
</feature>
<keyword evidence="1" id="KW-0472">Membrane</keyword>
<name>A0A2T0R833_9ACTN</name>
<feature type="domain" description="VWFA" evidence="2">
    <location>
        <begin position="94"/>
        <end position="285"/>
    </location>
</feature>
<proteinExistence type="predicted"/>
<evidence type="ECO:0000256" key="1">
    <source>
        <dbReference type="SAM" id="Phobius"/>
    </source>
</evidence>
<keyword evidence="4" id="KW-1185">Reference proteome</keyword>
<dbReference type="SMART" id="SM00327">
    <property type="entry name" value="VWA"/>
    <property type="match status" value="1"/>
</dbReference>
<keyword evidence="1" id="KW-1133">Transmembrane helix</keyword>
<feature type="transmembrane region" description="Helical" evidence="1">
    <location>
        <begin position="591"/>
        <end position="611"/>
    </location>
</feature>
<evidence type="ECO:0000313" key="3">
    <source>
        <dbReference type="EMBL" id="PRY17327.1"/>
    </source>
</evidence>
<evidence type="ECO:0000259" key="2">
    <source>
        <dbReference type="SMART" id="SM00327"/>
    </source>
</evidence>
<dbReference type="SUPFAM" id="SSF53300">
    <property type="entry name" value="vWA-like"/>
    <property type="match status" value="2"/>
</dbReference>
<dbReference type="InterPro" id="IPR002035">
    <property type="entry name" value="VWF_A"/>
</dbReference>
<protein>
    <submittedName>
        <fullName evidence="3">von Willebrand factor type A domain-containing protein</fullName>
    </submittedName>
</protein>
<dbReference type="Pfam" id="PF13519">
    <property type="entry name" value="VWA_2"/>
    <property type="match status" value="1"/>
</dbReference>
<feature type="transmembrane region" description="Helical" evidence="1">
    <location>
        <begin position="6"/>
        <end position="25"/>
    </location>
</feature>
<dbReference type="RefSeq" id="WP_106208011.1">
    <property type="nucleotide sequence ID" value="NZ_PVZF01000002.1"/>
</dbReference>
<dbReference type="EMBL" id="PVZF01000002">
    <property type="protein sequence ID" value="PRY17327.1"/>
    <property type="molecule type" value="Genomic_DNA"/>
</dbReference>
<keyword evidence="1" id="KW-0812">Transmembrane</keyword>